<dbReference type="Gene3D" id="1.20.1090.10">
    <property type="entry name" value="Dehydroquinate synthase-like - alpha domain"/>
    <property type="match status" value="1"/>
</dbReference>
<evidence type="ECO:0000256" key="8">
    <source>
        <dbReference type="ARBA" id="ARBA00023209"/>
    </source>
</evidence>
<organism evidence="10 11">
    <name type="scientific">Caldanaerobius fijiensis DSM 17918</name>
    <dbReference type="NCBI Taxonomy" id="1121256"/>
    <lineage>
        <taxon>Bacteria</taxon>
        <taxon>Bacillati</taxon>
        <taxon>Bacillota</taxon>
        <taxon>Clostridia</taxon>
        <taxon>Thermoanaerobacterales</taxon>
        <taxon>Thermoanaerobacteraceae</taxon>
        <taxon>Caldanaerobius</taxon>
    </lineage>
</organism>
<evidence type="ECO:0000256" key="1">
    <source>
        <dbReference type="ARBA" id="ARBA00022490"/>
    </source>
</evidence>
<protein>
    <submittedName>
        <fullName evidence="10">Iron-containing alcohol dehydrogenase</fullName>
    </submittedName>
</protein>
<dbReference type="STRING" id="1121256.SAMN02746089_02294"/>
<dbReference type="CDD" id="cd08175">
    <property type="entry name" value="G1PDH"/>
    <property type="match status" value="1"/>
</dbReference>
<dbReference type="AlphaFoldDB" id="A0A1M5DAJ6"/>
<keyword evidence="5" id="KW-0560">Oxidoreductase</keyword>
<dbReference type="Pfam" id="PF13685">
    <property type="entry name" value="Fe-ADH_2"/>
    <property type="match status" value="1"/>
</dbReference>
<keyword evidence="7" id="KW-0443">Lipid metabolism</keyword>
<evidence type="ECO:0000256" key="5">
    <source>
        <dbReference type="ARBA" id="ARBA00023002"/>
    </source>
</evidence>
<dbReference type="SUPFAM" id="SSF56796">
    <property type="entry name" value="Dehydroquinate synthase-like"/>
    <property type="match status" value="1"/>
</dbReference>
<keyword evidence="8" id="KW-0594">Phospholipid biosynthesis</keyword>
<evidence type="ECO:0000256" key="7">
    <source>
        <dbReference type="ARBA" id="ARBA00023098"/>
    </source>
</evidence>
<keyword evidence="11" id="KW-1185">Reference proteome</keyword>
<dbReference type="Proteomes" id="UP000184088">
    <property type="component" value="Unassembled WGS sequence"/>
</dbReference>
<reference evidence="10 11" key="1">
    <citation type="submission" date="2016-11" db="EMBL/GenBank/DDBJ databases">
        <authorList>
            <person name="Jaros S."/>
            <person name="Januszkiewicz K."/>
            <person name="Wedrychowicz H."/>
        </authorList>
    </citation>
    <scope>NUCLEOTIDE SEQUENCE [LARGE SCALE GENOMIC DNA]</scope>
    <source>
        <strain evidence="10 11">DSM 17918</strain>
    </source>
</reference>
<proteinExistence type="predicted"/>
<dbReference type="EMBL" id="FQVH01000034">
    <property type="protein sequence ID" value="SHF63905.1"/>
    <property type="molecule type" value="Genomic_DNA"/>
</dbReference>
<dbReference type="InterPro" id="IPR016205">
    <property type="entry name" value="Glycerol_DH"/>
</dbReference>
<keyword evidence="9" id="KW-1208">Phospholipid metabolism</keyword>
<dbReference type="GO" id="GO:0005829">
    <property type="term" value="C:cytosol"/>
    <property type="evidence" value="ECO:0007669"/>
    <property type="project" value="TreeGrafter"/>
</dbReference>
<keyword evidence="3" id="KW-0479">Metal-binding</keyword>
<evidence type="ECO:0000256" key="9">
    <source>
        <dbReference type="ARBA" id="ARBA00023264"/>
    </source>
</evidence>
<evidence type="ECO:0000256" key="6">
    <source>
        <dbReference type="ARBA" id="ARBA00023027"/>
    </source>
</evidence>
<dbReference type="PANTHER" id="PTHR43616:SF5">
    <property type="entry name" value="GLYCEROL DEHYDROGENASE 1"/>
    <property type="match status" value="1"/>
</dbReference>
<evidence type="ECO:0000313" key="11">
    <source>
        <dbReference type="Proteomes" id="UP000184088"/>
    </source>
</evidence>
<dbReference type="GO" id="GO:0008654">
    <property type="term" value="P:phospholipid biosynthetic process"/>
    <property type="evidence" value="ECO:0007669"/>
    <property type="project" value="UniProtKB-KW"/>
</dbReference>
<keyword evidence="6" id="KW-0520">NAD</keyword>
<keyword evidence="4" id="KW-0521">NADP</keyword>
<sequence>MRIGKGGSLIPDERALGEILIEMDRNTEFLIAVGSGTLNDLTRFVSFKIGKPYGIVATAPSMDGYASSVSPLIVKGFKRTYEAIYPHFIIGDTDILSQAPYDMITAGFGDILGKYTSLADWYISSIVAEEVYSEEIADLVRESIEKCVNVAKDIAKREKSAIKELMEALVISGIAMLKSGNSRPASGAEHHLSHYVEMKEISSGKECHFHGTKVGIMSIITSSIYHYVFSFSREDIKEFISRRNTQSRDEYESSIKKAYGPMAEEVLMDLNYFYLDETKRKQRQDKIIENWNTLKNVCKKMYLLQRI</sequence>
<dbReference type="GO" id="GO:0016614">
    <property type="term" value="F:oxidoreductase activity, acting on CH-OH group of donors"/>
    <property type="evidence" value="ECO:0007669"/>
    <property type="project" value="InterPro"/>
</dbReference>
<keyword evidence="2" id="KW-0444">Lipid biosynthesis</keyword>
<evidence type="ECO:0000313" key="10">
    <source>
        <dbReference type="EMBL" id="SHF63905.1"/>
    </source>
</evidence>
<evidence type="ECO:0000256" key="2">
    <source>
        <dbReference type="ARBA" id="ARBA00022516"/>
    </source>
</evidence>
<dbReference type="Gene3D" id="3.40.50.1970">
    <property type="match status" value="1"/>
</dbReference>
<accession>A0A1M5DAJ6</accession>
<dbReference type="RefSeq" id="WP_234946033.1">
    <property type="nucleotide sequence ID" value="NZ_FQVH01000034.1"/>
</dbReference>
<evidence type="ECO:0000256" key="4">
    <source>
        <dbReference type="ARBA" id="ARBA00022857"/>
    </source>
</evidence>
<keyword evidence="1" id="KW-0963">Cytoplasm</keyword>
<name>A0A1M5DAJ6_9THEO</name>
<dbReference type="PANTHER" id="PTHR43616">
    <property type="entry name" value="GLYCEROL DEHYDROGENASE"/>
    <property type="match status" value="1"/>
</dbReference>
<dbReference type="GO" id="GO:0046872">
    <property type="term" value="F:metal ion binding"/>
    <property type="evidence" value="ECO:0007669"/>
    <property type="project" value="UniProtKB-KW"/>
</dbReference>
<evidence type="ECO:0000256" key="3">
    <source>
        <dbReference type="ARBA" id="ARBA00022723"/>
    </source>
</evidence>
<dbReference type="InterPro" id="IPR032837">
    <property type="entry name" value="G1PDH"/>
</dbReference>
<gene>
    <name evidence="10" type="ORF">SAMN02746089_02294</name>
</gene>